<dbReference type="InterPro" id="IPR019428">
    <property type="entry name" value="7TM_GPCR_serpentine_rcpt_Str"/>
</dbReference>
<dbReference type="PANTHER" id="PTHR22943">
    <property type="entry name" value="7-TRANSMEMBRANE DOMAIN RECEPTOR C.ELEGANS"/>
    <property type="match status" value="1"/>
</dbReference>
<dbReference type="InParanoid" id="A8XD65"/>
<keyword evidence="8" id="KW-0969">Cilium</keyword>
<dbReference type="HOGENOM" id="CLU_036335_2_1_1"/>
<evidence type="ECO:0000256" key="6">
    <source>
        <dbReference type="ARBA" id="ARBA00022725"/>
    </source>
</evidence>
<feature type="transmembrane region" description="Helical" evidence="19">
    <location>
        <begin position="198"/>
        <end position="222"/>
    </location>
</feature>
<dbReference type="GO" id="GO:0006935">
    <property type="term" value="P:chemotaxis"/>
    <property type="evidence" value="ECO:0007669"/>
    <property type="project" value="UniProtKB-KW"/>
</dbReference>
<sequence>MRAIHIAQYTAFAGAQINNSLLIYLIITRSDKQLGDFRYIMGCFALYAIFYSWVEIFTQPLTFIEGPALGVIVDSGLRNYKMLGHYVVCLFCACFGLCITLLSTQFYFRYLAMCRPNKLESVSGSRLYLIFIPSLLVFVGWYINVLIGMADTYEKQNFLREPFLNNFSIDSYQIAFVVCMLWTIDQDGGKNWNLVDCVAALINVFIIGFCFIFILVCAKKIYKNSKEFKMFVSSKTKELNRQLFLCLILQTLIPFILMYCPVGLLYIFPFFEIEVRWLVSIPALSCCIYPSIEPLIAIFCIKGFRSFLFGQKPSSQVHSTINTVTALTRSIAPRYTGNNKVFIMVMGT</sequence>
<dbReference type="SUPFAM" id="SSF81321">
    <property type="entry name" value="Family A G protein-coupled receptor-like"/>
    <property type="match status" value="1"/>
</dbReference>
<dbReference type="GeneID" id="8577136"/>
<feature type="transmembrane region" description="Helical" evidence="19">
    <location>
        <begin position="39"/>
        <end position="63"/>
    </location>
</feature>
<dbReference type="FunFam" id="1.20.1070.10:FF:000128">
    <property type="entry name" value="Seven TM Receptor"/>
    <property type="match status" value="1"/>
</dbReference>
<evidence type="ECO:0000256" key="18">
    <source>
        <dbReference type="ARBA" id="ARBA00082489"/>
    </source>
</evidence>
<comment type="subunit">
    <text evidence="15">Interacts with odr-4.</text>
</comment>
<evidence type="ECO:0000256" key="19">
    <source>
        <dbReference type="SAM" id="Phobius"/>
    </source>
</evidence>
<dbReference type="PANTHER" id="PTHR22943:SF50">
    <property type="entry name" value="SEVEN TM RECEPTOR"/>
    <property type="match status" value="1"/>
</dbReference>
<organism evidence="21 22">
    <name type="scientific">Caenorhabditis briggsae</name>
    <dbReference type="NCBI Taxonomy" id="6238"/>
    <lineage>
        <taxon>Eukaryota</taxon>
        <taxon>Metazoa</taxon>
        <taxon>Ecdysozoa</taxon>
        <taxon>Nematoda</taxon>
        <taxon>Chromadorea</taxon>
        <taxon>Rhabditida</taxon>
        <taxon>Rhabditina</taxon>
        <taxon>Rhabditomorpha</taxon>
        <taxon>Rhabditoidea</taxon>
        <taxon>Rhabditidae</taxon>
        <taxon>Peloderinae</taxon>
        <taxon>Caenorhabditis</taxon>
    </lineage>
</organism>
<keyword evidence="12" id="KW-0966">Cell projection</keyword>
<keyword evidence="22" id="KW-1185">Reference proteome</keyword>
<evidence type="ECO:0000256" key="15">
    <source>
        <dbReference type="ARBA" id="ARBA00064300"/>
    </source>
</evidence>
<keyword evidence="11" id="KW-0325">Glycoprotein</keyword>
<evidence type="ECO:0000256" key="9">
    <source>
        <dbReference type="ARBA" id="ARBA00023136"/>
    </source>
</evidence>
<dbReference type="Pfam" id="PF10326">
    <property type="entry name" value="7TM_GPCR_Str"/>
    <property type="match status" value="1"/>
</dbReference>
<feature type="transmembrane region" description="Helical" evidence="19">
    <location>
        <begin position="83"/>
        <end position="108"/>
    </location>
</feature>
<keyword evidence="4" id="KW-0716">Sensory transduction</keyword>
<dbReference type="AlphaFoldDB" id="A8XD65"/>
<dbReference type="EMBL" id="HE600908">
    <property type="protein sequence ID" value="CAP30584.1"/>
    <property type="molecule type" value="Genomic_DNA"/>
</dbReference>
<dbReference type="GO" id="GO:0060170">
    <property type="term" value="C:ciliary membrane"/>
    <property type="evidence" value="ECO:0007669"/>
    <property type="project" value="UniProtKB-SubCell"/>
</dbReference>
<keyword evidence="6" id="KW-0552">Olfaction</keyword>
<evidence type="ECO:0000256" key="11">
    <source>
        <dbReference type="ARBA" id="ARBA00023180"/>
    </source>
</evidence>
<evidence type="ECO:0000256" key="17">
    <source>
        <dbReference type="ARBA" id="ARBA00078653"/>
    </source>
</evidence>
<dbReference type="RefSeq" id="XP_045094549.1">
    <property type="nucleotide sequence ID" value="XM_045236510.1"/>
</dbReference>
<dbReference type="KEGG" id="cbr:CBG_25138"/>
<keyword evidence="2" id="KW-1003">Cell membrane</keyword>
<dbReference type="OMA" id="IHIAQYT"/>
<feature type="domain" description="G-protein coupled receptors family 1 profile" evidence="20">
    <location>
        <begin position="18"/>
        <end position="297"/>
    </location>
</feature>
<evidence type="ECO:0000256" key="14">
    <source>
        <dbReference type="ARBA" id="ARBA00061678"/>
    </source>
</evidence>
<dbReference type="GO" id="GO:0042048">
    <property type="term" value="P:olfactory behavior"/>
    <property type="evidence" value="ECO:0000318"/>
    <property type="project" value="GO_Central"/>
</dbReference>
<keyword evidence="5 19" id="KW-0812">Transmembrane</keyword>
<evidence type="ECO:0000256" key="12">
    <source>
        <dbReference type="ARBA" id="ARBA00023273"/>
    </source>
</evidence>
<accession>A8XD65</accession>
<dbReference type="WormBase" id="CBG25138">
    <property type="protein sequence ID" value="CBP24979"/>
    <property type="gene ID" value="WBGene00045333"/>
</dbReference>
<evidence type="ECO:0000313" key="23">
    <source>
        <dbReference type="WormBase" id="CBG25138"/>
    </source>
</evidence>
<evidence type="ECO:0000256" key="10">
    <source>
        <dbReference type="ARBA" id="ARBA00023170"/>
    </source>
</evidence>
<comment type="function">
    <text evidence="13">An odorant receptor which affects chemotaxis to the volatile odorant diacetyl. Specifies AWA neuronal cell fate via the odr-7 pathway.</text>
</comment>
<dbReference type="CTD" id="8577136"/>
<gene>
    <name evidence="21 23" type="ORF">CBG25138</name>
    <name evidence="21" type="ORF">CBG_25138</name>
</gene>
<name>A8XD65_CAEBR</name>
<reference evidence="21 22" key="2">
    <citation type="journal article" date="2011" name="PLoS Genet.">
        <title>Caenorhabditis briggsae recombinant inbred line genotypes reveal inter-strain incompatibility and the evolution of recombination.</title>
        <authorList>
            <person name="Ross J.A."/>
            <person name="Koboldt D.C."/>
            <person name="Staisch J.E."/>
            <person name="Chamberlin H.M."/>
            <person name="Gupta B.P."/>
            <person name="Miller R.D."/>
            <person name="Baird S.E."/>
            <person name="Haag E.S."/>
        </authorList>
    </citation>
    <scope>NUCLEOTIDE SEQUENCE [LARGE SCALE GENOMIC DNA]</scope>
    <source>
        <strain evidence="21 22">AF16</strain>
    </source>
</reference>
<evidence type="ECO:0000256" key="3">
    <source>
        <dbReference type="ARBA" id="ARBA00022500"/>
    </source>
</evidence>
<protein>
    <recommendedName>
        <fullName evidence="16">Serpentine receptor class r-10</fullName>
    </recommendedName>
    <alternativeName>
        <fullName evidence="17">Odorant response abnormal protein 10</fullName>
    </alternativeName>
    <alternativeName>
        <fullName evidence="18">Olfactory receptor 10</fullName>
    </alternativeName>
</protein>
<dbReference type="eggNOG" id="ENOG502T0B9">
    <property type="taxonomic scope" value="Eukaryota"/>
</dbReference>
<comment type="subcellular location">
    <subcellularLocation>
        <location evidence="1">Cell projection</location>
        <location evidence="1">Cilium membrane</location>
        <topology evidence="1">Multi-pass membrane protein</topology>
    </subcellularLocation>
</comment>
<dbReference type="GO" id="GO:0005886">
    <property type="term" value="C:plasma membrane"/>
    <property type="evidence" value="ECO:0000318"/>
    <property type="project" value="GO_Central"/>
</dbReference>
<keyword evidence="3" id="KW-0145">Chemotaxis</keyword>
<dbReference type="GO" id="GO:0007186">
    <property type="term" value="P:G protein-coupled receptor signaling pathway"/>
    <property type="evidence" value="ECO:0000318"/>
    <property type="project" value="GO_Central"/>
</dbReference>
<dbReference type="GO" id="GO:0038022">
    <property type="term" value="F:G protein-coupled olfactory receptor activity"/>
    <property type="evidence" value="ECO:0000318"/>
    <property type="project" value="GO_Central"/>
</dbReference>
<feature type="transmembrane region" description="Helical" evidence="19">
    <location>
        <begin position="128"/>
        <end position="150"/>
    </location>
</feature>
<evidence type="ECO:0000256" key="7">
    <source>
        <dbReference type="ARBA" id="ARBA00022989"/>
    </source>
</evidence>
<reference evidence="21 22" key="1">
    <citation type="journal article" date="2003" name="PLoS Biol.">
        <title>The genome sequence of Caenorhabditis briggsae: a platform for comparative genomics.</title>
        <authorList>
            <person name="Stein L.D."/>
            <person name="Bao Z."/>
            <person name="Blasiar D."/>
            <person name="Blumenthal T."/>
            <person name="Brent M.R."/>
            <person name="Chen N."/>
            <person name="Chinwalla A."/>
            <person name="Clarke L."/>
            <person name="Clee C."/>
            <person name="Coghlan A."/>
            <person name="Coulson A."/>
            <person name="D'Eustachio P."/>
            <person name="Fitch D.H."/>
            <person name="Fulton L.A."/>
            <person name="Fulton R.E."/>
            <person name="Griffiths-Jones S."/>
            <person name="Harris T.W."/>
            <person name="Hillier L.W."/>
            <person name="Kamath R."/>
            <person name="Kuwabara P.E."/>
            <person name="Mardis E.R."/>
            <person name="Marra M.A."/>
            <person name="Miner T.L."/>
            <person name="Minx P."/>
            <person name="Mullikin J.C."/>
            <person name="Plumb R.W."/>
            <person name="Rogers J."/>
            <person name="Schein J.E."/>
            <person name="Sohrmann M."/>
            <person name="Spieth J."/>
            <person name="Stajich J.E."/>
            <person name="Wei C."/>
            <person name="Willey D."/>
            <person name="Wilson R.K."/>
            <person name="Durbin R."/>
            <person name="Waterston R.H."/>
        </authorList>
    </citation>
    <scope>NUCLEOTIDE SEQUENCE [LARGE SCALE GENOMIC DNA]</scope>
    <source>
        <strain evidence="21 22">AF16</strain>
    </source>
</reference>
<evidence type="ECO:0000256" key="8">
    <source>
        <dbReference type="ARBA" id="ARBA00023069"/>
    </source>
</evidence>
<evidence type="ECO:0000313" key="21">
    <source>
        <dbReference type="EMBL" id="CAP30584.1"/>
    </source>
</evidence>
<feature type="transmembrane region" description="Helical" evidence="19">
    <location>
        <begin position="6"/>
        <end position="27"/>
    </location>
</feature>
<keyword evidence="9 19" id="KW-0472">Membrane</keyword>
<evidence type="ECO:0000256" key="5">
    <source>
        <dbReference type="ARBA" id="ARBA00022692"/>
    </source>
</evidence>
<dbReference type="Gene3D" id="1.20.1070.10">
    <property type="entry name" value="Rhodopsin 7-helix transmembrane proteins"/>
    <property type="match status" value="1"/>
</dbReference>
<dbReference type="PROSITE" id="PS50262">
    <property type="entry name" value="G_PROTEIN_RECEP_F1_2"/>
    <property type="match status" value="1"/>
</dbReference>
<feature type="transmembrane region" description="Helical" evidence="19">
    <location>
        <begin position="277"/>
        <end position="301"/>
    </location>
</feature>
<feature type="transmembrane region" description="Helical" evidence="19">
    <location>
        <begin position="243"/>
        <end position="271"/>
    </location>
</feature>
<evidence type="ECO:0000256" key="2">
    <source>
        <dbReference type="ARBA" id="ARBA00022475"/>
    </source>
</evidence>
<evidence type="ECO:0000256" key="13">
    <source>
        <dbReference type="ARBA" id="ARBA00054965"/>
    </source>
</evidence>
<evidence type="ECO:0000313" key="22">
    <source>
        <dbReference type="Proteomes" id="UP000008549"/>
    </source>
</evidence>
<keyword evidence="10" id="KW-0675">Receptor</keyword>
<dbReference type="InterPro" id="IPR017452">
    <property type="entry name" value="GPCR_Rhodpsn_7TM"/>
</dbReference>
<keyword evidence="7 19" id="KW-1133">Transmembrane helix</keyword>
<evidence type="ECO:0000256" key="16">
    <source>
        <dbReference type="ARBA" id="ARBA00067967"/>
    </source>
</evidence>
<evidence type="ECO:0000256" key="4">
    <source>
        <dbReference type="ARBA" id="ARBA00022606"/>
    </source>
</evidence>
<evidence type="ECO:0000259" key="20">
    <source>
        <dbReference type="PROSITE" id="PS50262"/>
    </source>
</evidence>
<comment type="similarity">
    <text evidence="14">Belongs to the nematode receptor-like protein str family.</text>
</comment>
<dbReference type="Proteomes" id="UP000008549">
    <property type="component" value="Unassembled WGS sequence"/>
</dbReference>
<evidence type="ECO:0000256" key="1">
    <source>
        <dbReference type="ARBA" id="ARBA00004272"/>
    </source>
</evidence>
<proteinExistence type="inferred from homology"/>